<evidence type="ECO:0000313" key="7">
    <source>
        <dbReference type="Proteomes" id="UP000186216"/>
    </source>
</evidence>
<dbReference type="RefSeq" id="WP_076527118.1">
    <property type="nucleotide sequence ID" value="NZ_CP067140.1"/>
</dbReference>
<dbReference type="InterPro" id="IPR015358">
    <property type="entry name" value="Tscrpt_reg_MerR_DNA-bd"/>
</dbReference>
<dbReference type="GO" id="GO:0003677">
    <property type="term" value="F:DNA binding"/>
    <property type="evidence" value="ECO:0007669"/>
    <property type="project" value="UniProtKB-KW"/>
</dbReference>
<dbReference type="InterPro" id="IPR047057">
    <property type="entry name" value="MerR_fam"/>
</dbReference>
<keyword evidence="2" id="KW-0238">DNA-binding</keyword>
<dbReference type="InterPro" id="IPR009061">
    <property type="entry name" value="DNA-bd_dom_put_sf"/>
</dbReference>
<dbReference type="PANTHER" id="PTHR30204">
    <property type="entry name" value="REDOX-CYCLING DRUG-SENSING TRANSCRIPTIONAL ACTIVATOR SOXR"/>
    <property type="match status" value="1"/>
</dbReference>
<dbReference type="AlphaFoldDB" id="A0AA46A6M1"/>
<dbReference type="Gene3D" id="1.10.1660.10">
    <property type="match status" value="1"/>
</dbReference>
<organism evidence="5 7">
    <name type="scientific">Paracoccus saliphilus</name>
    <dbReference type="NCBI Taxonomy" id="405559"/>
    <lineage>
        <taxon>Bacteria</taxon>
        <taxon>Pseudomonadati</taxon>
        <taxon>Pseudomonadota</taxon>
        <taxon>Alphaproteobacteria</taxon>
        <taxon>Rhodobacterales</taxon>
        <taxon>Paracoccaceae</taxon>
        <taxon>Paracoccus</taxon>
    </lineage>
</organism>
<dbReference type="Pfam" id="PF09278">
    <property type="entry name" value="MerR-DNA-bind"/>
    <property type="match status" value="1"/>
</dbReference>
<protein>
    <submittedName>
        <fullName evidence="6">MerR family transcriptional regulator</fullName>
    </submittedName>
    <submittedName>
        <fullName evidence="5">Transcriptional regulator, MerR family</fullName>
    </submittedName>
</protein>
<evidence type="ECO:0000313" key="6">
    <source>
        <dbReference type="EMBL" id="WCR04500.1"/>
    </source>
</evidence>
<sequence>MKIADLARRSGLTPHTIRYYERIGLMPPAERDGAGHRDYGTDALRWTIFIGHMKAAGMPIREMLRYAKLRSRGDGTEAERAAILRARRDLVAQQIATLTATLSVLDDKIASYANDRADHDDTERDKA</sequence>
<evidence type="ECO:0000256" key="2">
    <source>
        <dbReference type="ARBA" id="ARBA00023125"/>
    </source>
</evidence>
<dbReference type="EMBL" id="FTOU01000012">
    <property type="protein sequence ID" value="SIT00590.1"/>
    <property type="molecule type" value="Genomic_DNA"/>
</dbReference>
<feature type="domain" description="HTH merR-type" evidence="4">
    <location>
        <begin position="1"/>
        <end position="69"/>
    </location>
</feature>
<dbReference type="Proteomes" id="UP000186216">
    <property type="component" value="Unassembled WGS sequence"/>
</dbReference>
<dbReference type="GO" id="GO:0003700">
    <property type="term" value="F:DNA-binding transcription factor activity"/>
    <property type="evidence" value="ECO:0007669"/>
    <property type="project" value="InterPro"/>
</dbReference>
<dbReference type="Pfam" id="PF00376">
    <property type="entry name" value="MerR"/>
    <property type="match status" value="1"/>
</dbReference>
<keyword evidence="8" id="KW-1185">Reference proteome</keyword>
<accession>A0AA46A6M1</accession>
<evidence type="ECO:0000313" key="5">
    <source>
        <dbReference type="EMBL" id="SIT00590.1"/>
    </source>
</evidence>
<dbReference type="PANTHER" id="PTHR30204:SF98">
    <property type="entry name" value="HTH-TYPE TRANSCRIPTIONAL REGULATOR ADHR"/>
    <property type="match status" value="1"/>
</dbReference>
<reference evidence="6 8" key="2">
    <citation type="submission" date="2021-01" db="EMBL/GenBank/DDBJ databases">
        <title>Biogeographic distribution of Paracoccus.</title>
        <authorList>
            <person name="Hollensteiner J."/>
            <person name="Leineberger J."/>
            <person name="Brinkhoff T."/>
            <person name="Daniel R."/>
        </authorList>
    </citation>
    <scope>NUCLEOTIDE SEQUENCE [LARGE SCALE GENOMIC DNA]</scope>
    <source>
        <strain evidence="6 8">DSM 18447</strain>
    </source>
</reference>
<dbReference type="Proteomes" id="UP001215549">
    <property type="component" value="Chromosome"/>
</dbReference>
<dbReference type="InterPro" id="IPR000551">
    <property type="entry name" value="MerR-type_HTH_dom"/>
</dbReference>
<dbReference type="CDD" id="cd01109">
    <property type="entry name" value="HTH_YyaN"/>
    <property type="match status" value="1"/>
</dbReference>
<proteinExistence type="predicted"/>
<evidence type="ECO:0000256" key="1">
    <source>
        <dbReference type="ARBA" id="ARBA00023015"/>
    </source>
</evidence>
<reference evidence="5 7" key="1">
    <citation type="submission" date="2017-01" db="EMBL/GenBank/DDBJ databases">
        <authorList>
            <person name="Varghese N."/>
            <person name="Submissions S."/>
        </authorList>
    </citation>
    <scope>NUCLEOTIDE SEQUENCE [LARGE SCALE GENOMIC DNA]</scope>
    <source>
        <strain evidence="5 7">DSM 18447</strain>
    </source>
</reference>
<name>A0AA46A6M1_9RHOB</name>
<dbReference type="SMART" id="SM00422">
    <property type="entry name" value="HTH_MERR"/>
    <property type="match status" value="1"/>
</dbReference>
<dbReference type="PROSITE" id="PS50937">
    <property type="entry name" value="HTH_MERR_2"/>
    <property type="match status" value="1"/>
</dbReference>
<dbReference type="PROSITE" id="PS00552">
    <property type="entry name" value="HTH_MERR_1"/>
    <property type="match status" value="1"/>
</dbReference>
<dbReference type="EMBL" id="CP067140">
    <property type="protein sequence ID" value="WCR04500.1"/>
    <property type="molecule type" value="Genomic_DNA"/>
</dbReference>
<keyword evidence="3" id="KW-0804">Transcription</keyword>
<keyword evidence="1" id="KW-0805">Transcription regulation</keyword>
<evidence type="ECO:0000256" key="3">
    <source>
        <dbReference type="ARBA" id="ARBA00023163"/>
    </source>
</evidence>
<dbReference type="SUPFAM" id="SSF46955">
    <property type="entry name" value="Putative DNA-binding domain"/>
    <property type="match status" value="1"/>
</dbReference>
<gene>
    <name evidence="6" type="ORF">JHX88_07185</name>
    <name evidence="5" type="ORF">SAMN05421772_1129</name>
</gene>
<evidence type="ECO:0000259" key="4">
    <source>
        <dbReference type="PROSITE" id="PS50937"/>
    </source>
</evidence>
<evidence type="ECO:0000313" key="8">
    <source>
        <dbReference type="Proteomes" id="UP001215549"/>
    </source>
</evidence>